<keyword evidence="5" id="KW-1185">Reference proteome</keyword>
<dbReference type="InterPro" id="IPR037094">
    <property type="entry name" value="Glyco_hydro_38_cen_sf"/>
</dbReference>
<dbReference type="InterPro" id="IPR011682">
    <property type="entry name" value="Glyco_hydro_38_C"/>
</dbReference>
<dbReference type="SUPFAM" id="SSF74650">
    <property type="entry name" value="Galactose mutarotase-like"/>
    <property type="match status" value="1"/>
</dbReference>
<keyword evidence="1" id="KW-0479">Metal-binding</keyword>
<dbReference type="Proteomes" id="UP001530293">
    <property type="component" value="Unassembled WGS sequence"/>
</dbReference>
<dbReference type="GO" id="GO:0046872">
    <property type="term" value="F:metal ion binding"/>
    <property type="evidence" value="ECO:0007669"/>
    <property type="project" value="UniProtKB-KW"/>
</dbReference>
<sequence length="637" mass="71557">MSKISRQYKNADVHGEVLCPSGYGDGGGGPSEEQIERSLRLQRSFIGGETTPSCRWGTVDSFFQRLALVREELPIYRGELFLEYHRAVHTTQSDFKYHMRACERALQQREALRVISGNFTPLDMKNNWERYLFALFHDAAPGSSINSVYRDLNAELKSLAKHQVEAAIDEWPHYSSQDSSDTTFTVVNPLAWTRFSMVHLPADLFDDGHSSYIVRSIDAEVSNQVQFVNGKPCAMVKVTGLSALPFTLLPTGAEEETKNMHMKATPNLLSNGIVSAEFDEYGQLCSILIRGEPLLLTRGKAASFTLHDDNPEAYDAWDMDHHVVWLKDNAITEPVTLKVIECGPIVSTLRSDSIPIGSNGSTMEIEYQLYSKEDSLRVIVFVEWRESHKTLRYEVPTDYCGDYARFGSPFNFVDRSQIPQTHKEEGEWEVPASRWASILNGSMDGLSIVTQSKYGFRAKLGILSFTLLRSSTFPDPKADQGKHRIQFAITKHQNTFQYANKDDDLIIPTAAKADELYTQPLVLSKANTIFSSSARPLIRFTELGSAVPSWVMPSMCKIGQGQGFCVRLHEVSGANTNISFSIASLEDYQNIIVESVNFNEKRLAMLDSQSVDDETMESAYTLPIAAYKIMTLRILYS</sequence>
<dbReference type="GO" id="GO:0016787">
    <property type="term" value="F:hydrolase activity"/>
    <property type="evidence" value="ECO:0007669"/>
    <property type="project" value="UniProtKB-KW"/>
</dbReference>
<dbReference type="SUPFAM" id="SSF88688">
    <property type="entry name" value="Families 57/38 glycoside transferase middle domain"/>
    <property type="match status" value="1"/>
</dbReference>
<dbReference type="EMBL" id="JALLBG020000056">
    <property type="protein sequence ID" value="KAL3769231.1"/>
    <property type="molecule type" value="Genomic_DNA"/>
</dbReference>
<keyword evidence="2" id="KW-0378">Hydrolase</keyword>
<protein>
    <recommendedName>
        <fullName evidence="3">Glycoside hydrolase family 38 central domain-containing protein</fullName>
    </recommendedName>
</protein>
<dbReference type="InterPro" id="IPR015341">
    <property type="entry name" value="Glyco_hydro_38_cen"/>
</dbReference>
<dbReference type="SMART" id="SM00872">
    <property type="entry name" value="Alpha-mann_mid"/>
    <property type="match status" value="1"/>
</dbReference>
<organism evidence="4 5">
    <name type="scientific">Discostella pseudostelligera</name>
    <dbReference type="NCBI Taxonomy" id="259834"/>
    <lineage>
        <taxon>Eukaryota</taxon>
        <taxon>Sar</taxon>
        <taxon>Stramenopiles</taxon>
        <taxon>Ochrophyta</taxon>
        <taxon>Bacillariophyta</taxon>
        <taxon>Coscinodiscophyceae</taxon>
        <taxon>Thalassiosirophycidae</taxon>
        <taxon>Stephanodiscales</taxon>
        <taxon>Stephanodiscaceae</taxon>
        <taxon>Discostella</taxon>
    </lineage>
</organism>
<evidence type="ECO:0000313" key="4">
    <source>
        <dbReference type="EMBL" id="KAL3769231.1"/>
    </source>
</evidence>
<dbReference type="AlphaFoldDB" id="A0ABD3MZB5"/>
<reference evidence="4 5" key="1">
    <citation type="submission" date="2024-10" db="EMBL/GenBank/DDBJ databases">
        <title>Updated reference genomes for cyclostephanoid diatoms.</title>
        <authorList>
            <person name="Roberts W.R."/>
            <person name="Alverson A.J."/>
        </authorList>
    </citation>
    <scope>NUCLEOTIDE SEQUENCE [LARGE SCALE GENOMIC DNA]</scope>
    <source>
        <strain evidence="4 5">AJA232-27</strain>
    </source>
</reference>
<name>A0ABD3MZB5_9STRA</name>
<evidence type="ECO:0000256" key="1">
    <source>
        <dbReference type="ARBA" id="ARBA00022723"/>
    </source>
</evidence>
<dbReference type="Pfam" id="PF07748">
    <property type="entry name" value="Glyco_hydro_38C"/>
    <property type="match status" value="1"/>
</dbReference>
<feature type="domain" description="Glycoside hydrolase family 38 central" evidence="3">
    <location>
        <begin position="83"/>
        <end position="156"/>
    </location>
</feature>
<comment type="caution">
    <text evidence="4">The sequence shown here is derived from an EMBL/GenBank/DDBJ whole genome shotgun (WGS) entry which is preliminary data.</text>
</comment>
<dbReference type="InterPro" id="IPR011013">
    <property type="entry name" value="Gal_mutarotase_sf_dom"/>
</dbReference>
<evidence type="ECO:0000313" key="5">
    <source>
        <dbReference type="Proteomes" id="UP001530293"/>
    </source>
</evidence>
<dbReference type="InterPro" id="IPR028995">
    <property type="entry name" value="Glyco_hydro_57/38_cen_sf"/>
</dbReference>
<gene>
    <name evidence="4" type="ORF">ACHAWU_006985</name>
</gene>
<accession>A0ABD3MZB5</accession>
<dbReference type="PANTHER" id="PTHR46017">
    <property type="entry name" value="ALPHA-MANNOSIDASE 2C1"/>
    <property type="match status" value="1"/>
</dbReference>
<dbReference type="Pfam" id="PF09261">
    <property type="entry name" value="Alpha-mann_mid"/>
    <property type="match status" value="1"/>
</dbReference>
<evidence type="ECO:0000259" key="3">
    <source>
        <dbReference type="SMART" id="SM00872"/>
    </source>
</evidence>
<dbReference type="PANTHER" id="PTHR46017:SF1">
    <property type="entry name" value="ALPHA-MANNOSIDASE 2C1"/>
    <property type="match status" value="1"/>
</dbReference>
<proteinExistence type="predicted"/>
<dbReference type="Gene3D" id="2.70.98.30">
    <property type="entry name" value="Golgi alpha-mannosidase II, domain 4"/>
    <property type="match status" value="1"/>
</dbReference>
<evidence type="ECO:0000256" key="2">
    <source>
        <dbReference type="ARBA" id="ARBA00022801"/>
    </source>
</evidence>
<dbReference type="Gene3D" id="1.20.1270.50">
    <property type="entry name" value="Glycoside hydrolase family 38, central domain"/>
    <property type="match status" value="1"/>
</dbReference>